<organism evidence="1 2">
    <name type="scientific">Canavalia gladiata</name>
    <name type="common">Sword bean</name>
    <name type="synonym">Dolichos gladiatus</name>
    <dbReference type="NCBI Taxonomy" id="3824"/>
    <lineage>
        <taxon>Eukaryota</taxon>
        <taxon>Viridiplantae</taxon>
        <taxon>Streptophyta</taxon>
        <taxon>Embryophyta</taxon>
        <taxon>Tracheophyta</taxon>
        <taxon>Spermatophyta</taxon>
        <taxon>Magnoliopsida</taxon>
        <taxon>eudicotyledons</taxon>
        <taxon>Gunneridae</taxon>
        <taxon>Pentapetalae</taxon>
        <taxon>rosids</taxon>
        <taxon>fabids</taxon>
        <taxon>Fabales</taxon>
        <taxon>Fabaceae</taxon>
        <taxon>Papilionoideae</taxon>
        <taxon>50 kb inversion clade</taxon>
        <taxon>NPAAA clade</taxon>
        <taxon>indigoferoid/millettioid clade</taxon>
        <taxon>Phaseoleae</taxon>
        <taxon>Canavalia</taxon>
    </lineage>
</organism>
<accession>A0AAN9PQA4</accession>
<protein>
    <submittedName>
        <fullName evidence="1">Uncharacterized protein</fullName>
    </submittedName>
</protein>
<comment type="caution">
    <text evidence="1">The sequence shown here is derived from an EMBL/GenBank/DDBJ whole genome shotgun (WGS) entry which is preliminary data.</text>
</comment>
<reference evidence="1 2" key="1">
    <citation type="submission" date="2024-01" db="EMBL/GenBank/DDBJ databases">
        <title>The genomes of 5 underutilized Papilionoideae crops provide insights into root nodulation and disease resistanc.</title>
        <authorList>
            <person name="Jiang F."/>
        </authorList>
    </citation>
    <scope>NUCLEOTIDE SEQUENCE [LARGE SCALE GENOMIC DNA]</scope>
    <source>
        <strain evidence="1">LVBAO_FW01</strain>
        <tissue evidence="1">Leaves</tissue>
    </source>
</reference>
<dbReference type="EMBL" id="JAYMYQ010000011">
    <property type="protein sequence ID" value="KAK7306411.1"/>
    <property type="molecule type" value="Genomic_DNA"/>
</dbReference>
<dbReference type="AlphaFoldDB" id="A0AAN9PQA4"/>
<dbReference type="Proteomes" id="UP001367508">
    <property type="component" value="Unassembled WGS sequence"/>
</dbReference>
<dbReference type="PANTHER" id="PTHR35744">
    <property type="entry name" value="C2H2-TYPE DOMAIN-CONTAINING PROTEIN"/>
    <property type="match status" value="1"/>
</dbReference>
<sequence>MMFWSYPGETNDGSITLGCGAGRVWGKNKEPIIAYGFNPPTSQHILLYIGKYIMVLRDILQERVAQAMVKGQNRVKHSLLNLRTHLSNSRWICFKYSMIMEKYNKAISAVPTPKMGYGLTDELQQASFWVRTVLDKPQAADLALQSHMAKKEAVLVVKNWNDRDMLKRLEWTYNPDVDKKRFNMDDTMSEVSKDDNIKDICDEVDDAYKDDKSFWWELDSDDAVTNGHHLLGYSIQQQLFTLKTRQRNFIGNGEILRHGNFAIILVLHRENPKHCLGLSLSSILLDVQVEDRMCPPIGLGSLF</sequence>
<proteinExistence type="predicted"/>
<evidence type="ECO:0000313" key="1">
    <source>
        <dbReference type="EMBL" id="KAK7306411.1"/>
    </source>
</evidence>
<name>A0AAN9PQA4_CANGL</name>
<gene>
    <name evidence="1" type="ORF">VNO77_44350</name>
</gene>
<keyword evidence="2" id="KW-1185">Reference proteome</keyword>
<dbReference type="PANTHER" id="PTHR35744:SF4">
    <property type="entry name" value="OS04G0464600 PROTEIN"/>
    <property type="match status" value="1"/>
</dbReference>
<evidence type="ECO:0000313" key="2">
    <source>
        <dbReference type="Proteomes" id="UP001367508"/>
    </source>
</evidence>